<keyword evidence="1" id="KW-0812">Transmembrane</keyword>
<evidence type="ECO:0000256" key="1">
    <source>
        <dbReference type="SAM" id="Phobius"/>
    </source>
</evidence>
<evidence type="ECO:0000313" key="3">
    <source>
        <dbReference type="Proteomes" id="UP001596031"/>
    </source>
</evidence>
<comment type="caution">
    <text evidence="2">The sequence shown here is derived from an EMBL/GenBank/DDBJ whole genome shotgun (WGS) entry which is preliminary data.</text>
</comment>
<evidence type="ECO:0000313" key="2">
    <source>
        <dbReference type="EMBL" id="MFC5510226.1"/>
    </source>
</evidence>
<keyword evidence="1" id="KW-0472">Membrane</keyword>
<name>A0ABW0PC47_9BURK</name>
<feature type="transmembrane region" description="Helical" evidence="1">
    <location>
        <begin position="67"/>
        <end position="94"/>
    </location>
</feature>
<organism evidence="2 3">
    <name type="scientific">Massilia jejuensis</name>
    <dbReference type="NCBI Taxonomy" id="648894"/>
    <lineage>
        <taxon>Bacteria</taxon>
        <taxon>Pseudomonadati</taxon>
        <taxon>Pseudomonadota</taxon>
        <taxon>Betaproteobacteria</taxon>
        <taxon>Burkholderiales</taxon>
        <taxon>Oxalobacteraceae</taxon>
        <taxon>Telluria group</taxon>
        <taxon>Massilia</taxon>
    </lineage>
</organism>
<sequence length="120" mass="13964">MSQQLVLDSGTEDAKQMARILYLVHAATFFFSLGMLSFLPLIVNYLKRPETNGTIVYSHHGWMIRSFWFYFLWMVVGGILFATIIGIPVAWLVWTLAWLWKAYRLIRGFLDLNSNKSMPI</sequence>
<dbReference type="Proteomes" id="UP001596031">
    <property type="component" value="Unassembled WGS sequence"/>
</dbReference>
<accession>A0ABW0PC47</accession>
<keyword evidence="1" id="KW-1133">Transmembrane helix</keyword>
<protein>
    <submittedName>
        <fullName evidence="2">DUF4870 family protein</fullName>
    </submittedName>
</protein>
<proteinExistence type="predicted"/>
<dbReference type="EMBL" id="JBHSMS010000013">
    <property type="protein sequence ID" value="MFC5510226.1"/>
    <property type="molecule type" value="Genomic_DNA"/>
</dbReference>
<gene>
    <name evidence="2" type="ORF">ACFPOU_03675</name>
</gene>
<feature type="transmembrane region" description="Helical" evidence="1">
    <location>
        <begin position="20"/>
        <end position="46"/>
    </location>
</feature>
<keyword evidence="3" id="KW-1185">Reference proteome</keyword>
<dbReference type="RefSeq" id="WP_379717323.1">
    <property type="nucleotide sequence ID" value="NZ_JBHSMS010000013.1"/>
</dbReference>
<reference evidence="3" key="1">
    <citation type="journal article" date="2019" name="Int. J. Syst. Evol. Microbiol.">
        <title>The Global Catalogue of Microorganisms (GCM) 10K type strain sequencing project: providing services to taxonomists for standard genome sequencing and annotation.</title>
        <authorList>
            <consortium name="The Broad Institute Genomics Platform"/>
            <consortium name="The Broad Institute Genome Sequencing Center for Infectious Disease"/>
            <person name="Wu L."/>
            <person name="Ma J."/>
        </authorList>
    </citation>
    <scope>NUCLEOTIDE SEQUENCE [LARGE SCALE GENOMIC DNA]</scope>
    <source>
        <strain evidence="3">CCUG 38813</strain>
    </source>
</reference>